<feature type="domain" description="AMP-dependent synthetase/ligase" evidence="4">
    <location>
        <begin position="29"/>
        <end position="379"/>
    </location>
</feature>
<dbReference type="Gene3D" id="3.30.300.30">
    <property type="match status" value="1"/>
</dbReference>
<protein>
    <submittedName>
        <fullName evidence="7">Amino acid adenylation domain-containing protein</fullName>
    </submittedName>
</protein>
<keyword evidence="2" id="KW-0597">Phosphoprotein</keyword>
<evidence type="ECO:0000256" key="1">
    <source>
        <dbReference type="ARBA" id="ARBA00022450"/>
    </source>
</evidence>
<dbReference type="PANTHER" id="PTHR45527">
    <property type="entry name" value="NONRIBOSOMAL PEPTIDE SYNTHETASE"/>
    <property type="match status" value="1"/>
</dbReference>
<dbReference type="SUPFAM" id="SSF47336">
    <property type="entry name" value="ACP-like"/>
    <property type="match status" value="1"/>
</dbReference>
<dbReference type="InterPro" id="IPR000873">
    <property type="entry name" value="AMP-dep_synth/lig_dom"/>
</dbReference>
<dbReference type="PANTHER" id="PTHR45527:SF1">
    <property type="entry name" value="FATTY ACID SYNTHASE"/>
    <property type="match status" value="1"/>
</dbReference>
<dbReference type="Pfam" id="PF00550">
    <property type="entry name" value="PP-binding"/>
    <property type="match status" value="1"/>
</dbReference>
<dbReference type="InterPro" id="IPR036736">
    <property type="entry name" value="ACP-like_sf"/>
</dbReference>
<organism evidence="7 8">
    <name type="scientific">Nocardia tengchongensis</name>
    <dbReference type="NCBI Taxonomy" id="2055889"/>
    <lineage>
        <taxon>Bacteria</taxon>
        <taxon>Bacillati</taxon>
        <taxon>Actinomycetota</taxon>
        <taxon>Actinomycetes</taxon>
        <taxon>Mycobacteriales</taxon>
        <taxon>Nocardiaceae</taxon>
        <taxon>Nocardia</taxon>
    </lineage>
</organism>
<dbReference type="Gene3D" id="2.30.38.10">
    <property type="entry name" value="Luciferase, Domain 3"/>
    <property type="match status" value="1"/>
</dbReference>
<feature type="region of interest" description="Disordered" evidence="3">
    <location>
        <begin position="585"/>
        <end position="640"/>
    </location>
</feature>
<dbReference type="Gene3D" id="3.40.50.980">
    <property type="match status" value="2"/>
</dbReference>
<dbReference type="Pfam" id="PF00501">
    <property type="entry name" value="AMP-binding"/>
    <property type="match status" value="1"/>
</dbReference>
<dbReference type="InterPro" id="IPR009081">
    <property type="entry name" value="PP-bd_ACP"/>
</dbReference>
<reference evidence="7 8" key="1">
    <citation type="submission" date="2021-04" db="EMBL/GenBank/DDBJ databases">
        <title>Nocardia tengchongensis.</title>
        <authorList>
            <person name="Zhuang k."/>
            <person name="Ran Y."/>
            <person name="Li W."/>
        </authorList>
    </citation>
    <scope>NUCLEOTIDE SEQUENCE [LARGE SCALE GENOMIC DNA]</scope>
    <source>
        <strain evidence="7 8">CFH S0057</strain>
    </source>
</reference>
<dbReference type="SUPFAM" id="SSF56801">
    <property type="entry name" value="Acetyl-CoA synthetase-like"/>
    <property type="match status" value="1"/>
</dbReference>
<dbReference type="PROSITE" id="PS00012">
    <property type="entry name" value="PHOSPHOPANTETHEINE"/>
    <property type="match status" value="1"/>
</dbReference>
<dbReference type="NCBIfam" id="TIGR01733">
    <property type="entry name" value="AA-adenyl-dom"/>
    <property type="match status" value="1"/>
</dbReference>
<dbReference type="InterPro" id="IPR006162">
    <property type="entry name" value="Ppantetheine_attach_site"/>
</dbReference>
<dbReference type="InterPro" id="IPR010071">
    <property type="entry name" value="AA_adenyl_dom"/>
</dbReference>
<evidence type="ECO:0000259" key="5">
    <source>
        <dbReference type="Pfam" id="PF00550"/>
    </source>
</evidence>
<evidence type="ECO:0000256" key="3">
    <source>
        <dbReference type="SAM" id="MobiDB-lite"/>
    </source>
</evidence>
<feature type="domain" description="Carrier" evidence="5">
    <location>
        <begin position="537"/>
        <end position="577"/>
    </location>
</feature>
<evidence type="ECO:0000259" key="4">
    <source>
        <dbReference type="Pfam" id="PF00501"/>
    </source>
</evidence>
<keyword evidence="1" id="KW-0596">Phosphopantetheine</keyword>
<gene>
    <name evidence="7" type="ORF">KHQ06_02210</name>
</gene>
<evidence type="ECO:0000259" key="6">
    <source>
        <dbReference type="Pfam" id="PF13193"/>
    </source>
</evidence>
<dbReference type="InterPro" id="IPR025110">
    <property type="entry name" value="AMP-bd_C"/>
</dbReference>
<name>A0ABX8CPY5_9NOCA</name>
<dbReference type="InterPro" id="IPR045851">
    <property type="entry name" value="AMP-bd_C_sf"/>
</dbReference>
<dbReference type="Proteomes" id="UP000683310">
    <property type="component" value="Chromosome"/>
</dbReference>
<dbReference type="CDD" id="cd05930">
    <property type="entry name" value="A_NRPS"/>
    <property type="match status" value="1"/>
</dbReference>
<dbReference type="Pfam" id="PF13193">
    <property type="entry name" value="AMP-binding_C"/>
    <property type="match status" value="1"/>
</dbReference>
<dbReference type="EMBL" id="CP074371">
    <property type="protein sequence ID" value="QVI21996.1"/>
    <property type="molecule type" value="Genomic_DNA"/>
</dbReference>
<feature type="domain" description="AMP-binding enzyme C-terminal" evidence="6">
    <location>
        <begin position="437"/>
        <end position="512"/>
    </location>
</feature>
<dbReference type="Gene3D" id="1.10.1200.10">
    <property type="entry name" value="ACP-like"/>
    <property type="match status" value="1"/>
</dbReference>
<evidence type="ECO:0000256" key="2">
    <source>
        <dbReference type="ARBA" id="ARBA00022553"/>
    </source>
</evidence>
<evidence type="ECO:0000313" key="7">
    <source>
        <dbReference type="EMBL" id="QVI21996.1"/>
    </source>
</evidence>
<proteinExistence type="predicted"/>
<sequence>MTRTARVRPTRTRRGPHTPTLPQLMATAVEANPGGTAIVLADADAALGALGYGELDERSNRLARLLIARGIGAEDLVAVGIRRSIESVVAVWAVAKTGAAFVPVDPSYPADRVLHMVTDSGAVLGLTVADTRSGLPAAVPWLDIDTDEFLAAAGTYSAEPVTNADRVRPLRAEHPAYAIYTSGSTGLPKGVVVTHTGLAALTAEMRDRFGIGPESRVLHVATPSFDASIMELLMALGAAATLVVTVPDVYGGPELGALIAREGVTHGLITPSVLASLDPEQLAGMEAIVGGGEAVSPELVRRWSSSPAVRRRFHNAYGPTEATIATNISDPLVADRTVTIGATIRGATAHVLDERLRPVPAGAPGELYIAGALLARGYHARPELTSSRFVANPFEDNGSRLYRTGDLVRANAAGELEYLGRNDFQVKIRGLRIELGEIDAVLAGDESVDFAVTVGHEVNGRATALVSYVHAAPGYSIDTAQLDELAERALPAHMVPATIIELDEIPLTPAGKLDRRALPEPQLAIGEYRAPETPAQQAVAEVIAEVLHLDRVGLDDDFFSLGVDSITAIQIVSRARARAWASSRARCSPPAPWPRWPRSRCRSRTPPPPRNSPPDRWSNWTPPTRRGCASSTRTWPRCGR</sequence>
<accession>A0ABX8CPY5</accession>
<keyword evidence="8" id="KW-1185">Reference proteome</keyword>
<evidence type="ECO:0000313" key="8">
    <source>
        <dbReference type="Proteomes" id="UP000683310"/>
    </source>
</evidence>